<evidence type="ECO:0000313" key="3">
    <source>
        <dbReference type="EMBL" id="MBB4960864.1"/>
    </source>
</evidence>
<sequence length="206" mass="21875">MDATAERWWKSWPAISGLTGLVALVIGLGAWLFPVDKQADNGPEPAANATTGGSSTTTPPASTGLSPEGSPSTTPESTAPADKIRWSDEIQFDNDGIDLDTIPPTVQMDWPSLNSDLNRGLTGPDRPLTAASGHLALWPGPGTPTRQQCADRVSTHGDERVHIPVGRTGCLTTSKGRVVMFTVTRFPADSFQVTARATIWENPEDS</sequence>
<organism evidence="3 4">
    <name type="scientific">Micromonospora polyrhachis</name>
    <dbReference type="NCBI Taxonomy" id="1282883"/>
    <lineage>
        <taxon>Bacteria</taxon>
        <taxon>Bacillati</taxon>
        <taxon>Actinomycetota</taxon>
        <taxon>Actinomycetes</taxon>
        <taxon>Micromonosporales</taxon>
        <taxon>Micromonosporaceae</taxon>
        <taxon>Micromonospora</taxon>
    </lineage>
</organism>
<gene>
    <name evidence="3" type="ORF">FHR38_004597</name>
</gene>
<dbReference type="RefSeq" id="WP_184536575.1">
    <property type="nucleotide sequence ID" value="NZ_JACHJW010000001.1"/>
</dbReference>
<dbReference type="AlphaFoldDB" id="A0A7W7STX5"/>
<evidence type="ECO:0000256" key="1">
    <source>
        <dbReference type="SAM" id="MobiDB-lite"/>
    </source>
</evidence>
<name>A0A7W7STX5_9ACTN</name>
<proteinExistence type="predicted"/>
<evidence type="ECO:0000313" key="4">
    <source>
        <dbReference type="Proteomes" id="UP000578819"/>
    </source>
</evidence>
<evidence type="ECO:0000256" key="2">
    <source>
        <dbReference type="SAM" id="Phobius"/>
    </source>
</evidence>
<keyword evidence="4" id="KW-1185">Reference proteome</keyword>
<protein>
    <submittedName>
        <fullName evidence="3">Uncharacterized protein</fullName>
    </submittedName>
</protein>
<comment type="caution">
    <text evidence="3">The sequence shown here is derived from an EMBL/GenBank/DDBJ whole genome shotgun (WGS) entry which is preliminary data.</text>
</comment>
<keyword evidence="2" id="KW-0812">Transmembrane</keyword>
<keyword evidence="2" id="KW-0472">Membrane</keyword>
<dbReference type="EMBL" id="JACHJW010000001">
    <property type="protein sequence ID" value="MBB4960864.1"/>
    <property type="molecule type" value="Genomic_DNA"/>
</dbReference>
<reference evidence="3 4" key="1">
    <citation type="submission" date="2020-08" db="EMBL/GenBank/DDBJ databases">
        <title>Sequencing the genomes of 1000 actinobacteria strains.</title>
        <authorList>
            <person name="Klenk H.-P."/>
        </authorList>
    </citation>
    <scope>NUCLEOTIDE SEQUENCE [LARGE SCALE GENOMIC DNA]</scope>
    <source>
        <strain evidence="3 4">DSM 45886</strain>
    </source>
</reference>
<feature type="compositionally biased region" description="Low complexity" evidence="1">
    <location>
        <begin position="45"/>
        <end position="81"/>
    </location>
</feature>
<dbReference type="Proteomes" id="UP000578819">
    <property type="component" value="Unassembled WGS sequence"/>
</dbReference>
<feature type="transmembrane region" description="Helical" evidence="2">
    <location>
        <begin position="12"/>
        <end position="33"/>
    </location>
</feature>
<keyword evidence="2" id="KW-1133">Transmembrane helix</keyword>
<feature type="region of interest" description="Disordered" evidence="1">
    <location>
        <begin position="38"/>
        <end position="84"/>
    </location>
</feature>
<accession>A0A7W7STX5</accession>